<keyword evidence="3" id="KW-0378">Hydrolase</keyword>
<feature type="domain" description="Prohead serine protease" evidence="5">
    <location>
        <begin position="21"/>
        <end position="164"/>
    </location>
</feature>
<dbReference type="Proteomes" id="UP000237104">
    <property type="component" value="Unassembled WGS sequence"/>
</dbReference>
<evidence type="ECO:0000313" key="7">
    <source>
        <dbReference type="Proteomes" id="UP000237104"/>
    </source>
</evidence>
<dbReference type="InterPro" id="IPR054613">
    <property type="entry name" value="Peptidase_S78_dom"/>
</dbReference>
<keyword evidence="2 6" id="KW-0645">Protease</keyword>
<keyword evidence="1" id="KW-1188">Viral release from host cell</keyword>
<dbReference type="GO" id="GO:0006508">
    <property type="term" value="P:proteolysis"/>
    <property type="evidence" value="ECO:0007669"/>
    <property type="project" value="UniProtKB-KW"/>
</dbReference>
<dbReference type="InterPro" id="IPR006433">
    <property type="entry name" value="Prohead_protease"/>
</dbReference>
<dbReference type="OrthoDB" id="8444243at2"/>
<protein>
    <submittedName>
        <fullName evidence="6">HK97 family phage prohead protease</fullName>
    </submittedName>
</protein>
<dbReference type="EMBL" id="PPXF01000048">
    <property type="protein sequence ID" value="POH63951.1"/>
    <property type="molecule type" value="Genomic_DNA"/>
</dbReference>
<proteinExistence type="predicted"/>
<accession>A0A2S3ZCJ4</accession>
<dbReference type="GO" id="GO:0008233">
    <property type="term" value="F:peptidase activity"/>
    <property type="evidence" value="ECO:0007669"/>
    <property type="project" value="UniProtKB-KW"/>
</dbReference>
<evidence type="ECO:0000256" key="4">
    <source>
        <dbReference type="SAM" id="MobiDB-lite"/>
    </source>
</evidence>
<evidence type="ECO:0000256" key="2">
    <source>
        <dbReference type="ARBA" id="ARBA00022670"/>
    </source>
</evidence>
<name>A0A2S3ZCJ4_9MICO</name>
<comment type="caution">
    <text evidence="6">The sequence shown here is derived from an EMBL/GenBank/DDBJ whole genome shotgun (WGS) entry which is preliminary data.</text>
</comment>
<evidence type="ECO:0000256" key="3">
    <source>
        <dbReference type="ARBA" id="ARBA00022801"/>
    </source>
</evidence>
<organism evidence="6 7">
    <name type="scientific">Cryobacterium zongtaii</name>
    <dbReference type="NCBI Taxonomy" id="1259217"/>
    <lineage>
        <taxon>Bacteria</taxon>
        <taxon>Bacillati</taxon>
        <taxon>Actinomycetota</taxon>
        <taxon>Actinomycetes</taxon>
        <taxon>Micrococcales</taxon>
        <taxon>Microbacteriaceae</taxon>
        <taxon>Cryobacterium</taxon>
    </lineage>
</organism>
<feature type="region of interest" description="Disordered" evidence="4">
    <location>
        <begin position="203"/>
        <end position="226"/>
    </location>
</feature>
<evidence type="ECO:0000313" key="6">
    <source>
        <dbReference type="EMBL" id="POH63951.1"/>
    </source>
</evidence>
<sequence>MKTKSLTFMVKAGPDAGLAEGQFEAYASVFGNKDSYGDVVVKGAFAEDLLAWTDSGFPIPLLFGHNMYDPDFNIGIVEAKEDDHGLLVIGTLDLDSPKAQQVHRLIKGKRINQMSFAYDVLEGAAVKTADLGDVYELRKLHIHEVSVVPLGANSETEILAVKAAADALTSGAKSGRAISAKNEGELRKAYDSIGVVLSALESTDQEKASGQDAAKDEEPQRAKSEELVVNPSVQTLIAEVQLLAFGQEGAQ</sequence>
<dbReference type="NCBIfam" id="TIGR01543">
    <property type="entry name" value="proheadase_HK97"/>
    <property type="match status" value="1"/>
</dbReference>
<gene>
    <name evidence="6" type="ORF">C3B59_10430</name>
</gene>
<reference evidence="6 7" key="1">
    <citation type="submission" date="2018-01" db="EMBL/GenBank/DDBJ databases">
        <title>Cryobacterium sp. nov., from glaciers in China.</title>
        <authorList>
            <person name="Liu Q."/>
            <person name="Xin Y.-H."/>
        </authorList>
    </citation>
    <scope>NUCLEOTIDE SEQUENCE [LARGE SCALE GENOMIC DNA]</scope>
    <source>
        <strain evidence="6 7">TMB1-8</strain>
    </source>
</reference>
<dbReference type="RefSeq" id="WP_103431293.1">
    <property type="nucleotide sequence ID" value="NZ_PPXF01000048.1"/>
</dbReference>
<dbReference type="AlphaFoldDB" id="A0A2S3ZCJ4"/>
<evidence type="ECO:0000256" key="1">
    <source>
        <dbReference type="ARBA" id="ARBA00022612"/>
    </source>
</evidence>
<evidence type="ECO:0000259" key="5">
    <source>
        <dbReference type="Pfam" id="PF04586"/>
    </source>
</evidence>
<feature type="compositionally biased region" description="Basic and acidic residues" evidence="4">
    <location>
        <begin position="204"/>
        <end position="226"/>
    </location>
</feature>
<dbReference type="Pfam" id="PF04586">
    <property type="entry name" value="Peptidase_S78"/>
    <property type="match status" value="1"/>
</dbReference>